<proteinExistence type="predicted"/>
<protein>
    <submittedName>
        <fullName evidence="1">Uncharacterized protein</fullName>
    </submittedName>
</protein>
<comment type="caution">
    <text evidence="1">The sequence shown here is derived from an EMBL/GenBank/DDBJ whole genome shotgun (WGS) entry which is preliminary data.</text>
</comment>
<accession>A0AAW8JIA4</accession>
<dbReference type="AlphaFoldDB" id="A0AAW8JIA4"/>
<reference evidence="1" key="1">
    <citation type="submission" date="2023-08" db="EMBL/GenBank/DDBJ databases">
        <title>Emergence of clinically-relevant ST2 carbapenem-resistant Acinetobacter baumannii strains in hospital sewages in Zhejiang, East of China.</title>
        <authorList>
            <person name="Kaichao C."/>
            <person name="Zhang R."/>
        </authorList>
    </citation>
    <scope>NUCLEOTIDE SEQUENCE</scope>
    <source>
        <strain evidence="1">M-SY-60</strain>
    </source>
</reference>
<dbReference type="RefSeq" id="WP_308956594.1">
    <property type="nucleotide sequence ID" value="NZ_JAVICY010000019.1"/>
</dbReference>
<organism evidence="1 2">
    <name type="scientific">Acinetobacter gerneri</name>
    <dbReference type="NCBI Taxonomy" id="202952"/>
    <lineage>
        <taxon>Bacteria</taxon>
        <taxon>Pseudomonadati</taxon>
        <taxon>Pseudomonadota</taxon>
        <taxon>Gammaproteobacteria</taxon>
        <taxon>Moraxellales</taxon>
        <taxon>Moraxellaceae</taxon>
        <taxon>Acinetobacter</taxon>
    </lineage>
</organism>
<evidence type="ECO:0000313" key="2">
    <source>
        <dbReference type="Proteomes" id="UP001243195"/>
    </source>
</evidence>
<gene>
    <name evidence="1" type="ORF">RFH51_11855</name>
</gene>
<dbReference type="EMBL" id="JAVIDA010000016">
    <property type="protein sequence ID" value="MDQ9072153.1"/>
    <property type="molecule type" value="Genomic_DNA"/>
</dbReference>
<name>A0AAW8JIA4_9GAMM</name>
<sequence>MERITDDKYVKVLKKKYSRFVFGIDEPIRDEYLLGYITKEVGFLIKTGLQVFKRGNFWFVNAEDWVSNFTNNDLEYLFSYDIWYGFGYLSQVSGVVLSAFSNGVGLALDGKITASYNLTEEELSEISNEIEFLKNRVVFFKSVENYENVI</sequence>
<dbReference type="Proteomes" id="UP001243195">
    <property type="component" value="Unassembled WGS sequence"/>
</dbReference>
<evidence type="ECO:0000313" key="1">
    <source>
        <dbReference type="EMBL" id="MDQ9072153.1"/>
    </source>
</evidence>